<gene>
    <name evidence="1" type="ORF">FC87_GL000228</name>
</gene>
<dbReference type="RefSeq" id="WP_035421936.1">
    <property type="nucleotide sequence ID" value="NZ_AYZI01000010.1"/>
</dbReference>
<name>A0A0R2CQM2_9LACO</name>
<dbReference type="SUPFAM" id="SSF50814">
    <property type="entry name" value="Lipocalins"/>
    <property type="match status" value="1"/>
</dbReference>
<dbReference type="Pfam" id="PF09148">
    <property type="entry name" value="DUF1934"/>
    <property type="match status" value="1"/>
</dbReference>
<dbReference type="InterPro" id="IPR012674">
    <property type="entry name" value="Calycin"/>
</dbReference>
<dbReference type="InterPro" id="IPR015231">
    <property type="entry name" value="DUF1934"/>
</dbReference>
<dbReference type="Proteomes" id="UP000051586">
    <property type="component" value="Unassembled WGS sequence"/>
</dbReference>
<sequence length="144" mass="16535">MIEKNATIPVQVKLTTTVTQQGDTTTHHFVETGQLGQIQGTWYLRFQETTGHQTVPVSFRFDNQKQVRLLRNGENRLNFLFRDQAETENQYRTPFGLVKLQLKTQALHLDFDVEAAVGAFEVCYQLRQGGDPVGDYQIKLQFNS</sequence>
<reference evidence="1 2" key="1">
    <citation type="journal article" date="2015" name="Genome Announc.">
        <title>Expanding the biotechnology potential of lactobacilli through comparative genomics of 213 strains and associated genera.</title>
        <authorList>
            <person name="Sun Z."/>
            <person name="Harris H.M."/>
            <person name="McCann A."/>
            <person name="Guo C."/>
            <person name="Argimon S."/>
            <person name="Zhang W."/>
            <person name="Yang X."/>
            <person name="Jeffery I.B."/>
            <person name="Cooney J.C."/>
            <person name="Kagawa T.F."/>
            <person name="Liu W."/>
            <person name="Song Y."/>
            <person name="Salvetti E."/>
            <person name="Wrobel A."/>
            <person name="Rasinkangas P."/>
            <person name="Parkhill J."/>
            <person name="Rea M.C."/>
            <person name="O'Sullivan O."/>
            <person name="Ritari J."/>
            <person name="Douillard F.P."/>
            <person name="Paul Ross R."/>
            <person name="Yang R."/>
            <person name="Briner A.E."/>
            <person name="Felis G.E."/>
            <person name="de Vos W.M."/>
            <person name="Barrangou R."/>
            <person name="Klaenhammer T.R."/>
            <person name="Caufield P.W."/>
            <person name="Cui Y."/>
            <person name="Zhang H."/>
            <person name="O'Toole P.W."/>
        </authorList>
    </citation>
    <scope>NUCLEOTIDE SEQUENCE [LARGE SCALE GENOMIC DNA]</scope>
    <source>
        <strain evidence="1 2">DSM 22689</strain>
    </source>
</reference>
<evidence type="ECO:0000313" key="1">
    <source>
        <dbReference type="EMBL" id="KRM90035.1"/>
    </source>
</evidence>
<organism evidence="1 2">
    <name type="scientific">Fructilactobacillus florum DSM 22689 = JCM 16035</name>
    <dbReference type="NCBI Taxonomy" id="1423745"/>
    <lineage>
        <taxon>Bacteria</taxon>
        <taxon>Bacillati</taxon>
        <taxon>Bacillota</taxon>
        <taxon>Bacilli</taxon>
        <taxon>Lactobacillales</taxon>
        <taxon>Lactobacillaceae</taxon>
        <taxon>Fructilactobacillus</taxon>
    </lineage>
</organism>
<protein>
    <recommendedName>
        <fullName evidence="3">DUF1934 domain-containing protein</fullName>
    </recommendedName>
</protein>
<comment type="caution">
    <text evidence="1">The sequence shown here is derived from an EMBL/GenBank/DDBJ whole genome shotgun (WGS) entry which is preliminary data.</text>
</comment>
<dbReference type="PATRIC" id="fig|1423745.4.peg.235"/>
<dbReference type="EMBL" id="AYZI01000010">
    <property type="protein sequence ID" value="KRM90035.1"/>
    <property type="molecule type" value="Genomic_DNA"/>
</dbReference>
<dbReference type="STRING" id="1423745.GCA_001311215_01746"/>
<dbReference type="AlphaFoldDB" id="A0A0R2CQM2"/>
<evidence type="ECO:0008006" key="3">
    <source>
        <dbReference type="Google" id="ProtNLM"/>
    </source>
</evidence>
<proteinExistence type="predicted"/>
<evidence type="ECO:0000313" key="2">
    <source>
        <dbReference type="Proteomes" id="UP000051586"/>
    </source>
</evidence>
<dbReference type="Gene3D" id="2.40.128.20">
    <property type="match status" value="1"/>
</dbReference>
<accession>A0A0R2CQM2</accession>